<proteinExistence type="predicted"/>
<evidence type="ECO:0000313" key="2">
    <source>
        <dbReference type="EMBL" id="KKO12615.1"/>
    </source>
</evidence>
<protein>
    <submittedName>
        <fullName evidence="2">Uncharacterized protein</fullName>
    </submittedName>
</protein>
<evidence type="ECO:0000256" key="1">
    <source>
        <dbReference type="SAM" id="Phobius"/>
    </source>
</evidence>
<keyword evidence="1" id="KW-0472">Membrane</keyword>
<feature type="transmembrane region" description="Helical" evidence="1">
    <location>
        <begin position="58"/>
        <end position="85"/>
    </location>
</feature>
<gene>
    <name evidence="2" type="ORF">LCGC14_0006300</name>
</gene>
<reference evidence="2" key="1">
    <citation type="journal article" date="2015" name="Nature">
        <title>Complex archaea that bridge the gap between prokaryotes and eukaryotes.</title>
        <authorList>
            <person name="Spang A."/>
            <person name="Saw J.H."/>
            <person name="Jorgensen S.L."/>
            <person name="Zaremba-Niedzwiedzka K."/>
            <person name="Martijn J."/>
            <person name="Lind A.E."/>
            <person name="van Eijk R."/>
            <person name="Schleper C."/>
            <person name="Guy L."/>
            <person name="Ettema T.J."/>
        </authorList>
    </citation>
    <scope>NUCLEOTIDE SEQUENCE</scope>
</reference>
<keyword evidence="1" id="KW-1133">Transmembrane helix</keyword>
<dbReference type="AlphaFoldDB" id="A0A0F9W872"/>
<feature type="transmembrane region" description="Helical" evidence="1">
    <location>
        <begin position="31"/>
        <end position="52"/>
    </location>
</feature>
<name>A0A0F9W872_9ZZZZ</name>
<organism evidence="2">
    <name type="scientific">marine sediment metagenome</name>
    <dbReference type="NCBI Taxonomy" id="412755"/>
    <lineage>
        <taxon>unclassified sequences</taxon>
        <taxon>metagenomes</taxon>
        <taxon>ecological metagenomes</taxon>
    </lineage>
</organism>
<accession>A0A0F9W872</accession>
<dbReference type="EMBL" id="LAZR01000001">
    <property type="protein sequence ID" value="KKO12615.1"/>
    <property type="molecule type" value="Genomic_DNA"/>
</dbReference>
<sequence length="446" mass="49729">MSAASHHSMGSRWQRLQRWATARSTHLRPHFPFTVAGLAVLAMALLALQGFGYQRMDLVVFALTVCALSIVIFSVLMVTVTGLLLRRRLRRLVGTSLPACQAEAGFPNETGFRMPALAWLPLMTLEWRVTAPDRFTTVNRINPDDNSVDEEITPWRRCRSHHLVRLFTLRDVLGLCRFSWRQSQQMPLLVLPQTGRLRTLPVLRSMESEDGIPNPAGRPEGDRMDIRRYAAGDSVRDIMWRVYARNRHLNVRLAERSVFHTERTLAYLVTGDADEAAAGVARFALTQGAIGSPWVFGADASEDTASSVAAALPLLAGSRQVNARAQPVTPDYGLDRFLQRQGSAQSACIIFAPATPGPWTQLLKRTLQSNPGPFSVVFSTDGISDEQPAPWWQALLLASGEQERHQDAQSTATLRQLMLEFHKLGAHVVMVDRQTGLSFDQFLKRV</sequence>
<comment type="caution">
    <text evidence="2">The sequence shown here is derived from an EMBL/GenBank/DDBJ whole genome shotgun (WGS) entry which is preliminary data.</text>
</comment>
<keyword evidence="1" id="KW-0812">Transmembrane</keyword>